<gene>
    <name evidence="2" type="ORF">ACFO9E_13410</name>
</gene>
<dbReference type="PROSITE" id="PS50943">
    <property type="entry name" value="HTH_CROC1"/>
    <property type="match status" value="1"/>
</dbReference>
<dbReference type="InterPro" id="IPR010982">
    <property type="entry name" value="Lambda_DNA-bd_dom_sf"/>
</dbReference>
<name>A0ABV9G3A2_9ACTN</name>
<comment type="caution">
    <text evidence="2">The sequence shown here is derived from an EMBL/GenBank/DDBJ whole genome shotgun (WGS) entry which is preliminary data.</text>
</comment>
<dbReference type="RefSeq" id="WP_381194819.1">
    <property type="nucleotide sequence ID" value="NZ_JBHSFE010000011.1"/>
</dbReference>
<dbReference type="CDD" id="cd00093">
    <property type="entry name" value="HTH_XRE"/>
    <property type="match status" value="1"/>
</dbReference>
<dbReference type="InterPro" id="IPR001387">
    <property type="entry name" value="Cro/C1-type_HTH"/>
</dbReference>
<dbReference type="SUPFAM" id="SSF47413">
    <property type="entry name" value="lambda repressor-like DNA-binding domains"/>
    <property type="match status" value="1"/>
</dbReference>
<dbReference type="SMART" id="SM00530">
    <property type="entry name" value="HTH_XRE"/>
    <property type="match status" value="1"/>
</dbReference>
<reference evidence="3" key="1">
    <citation type="journal article" date="2019" name="Int. J. Syst. Evol. Microbiol.">
        <title>The Global Catalogue of Microorganisms (GCM) 10K type strain sequencing project: providing services to taxonomists for standard genome sequencing and annotation.</title>
        <authorList>
            <consortium name="The Broad Institute Genomics Platform"/>
            <consortium name="The Broad Institute Genome Sequencing Center for Infectious Disease"/>
            <person name="Wu L."/>
            <person name="Ma J."/>
        </authorList>
    </citation>
    <scope>NUCLEOTIDE SEQUENCE [LARGE SCALE GENOMIC DNA]</scope>
    <source>
        <strain evidence="3">CGMCC 4.7139</strain>
    </source>
</reference>
<evidence type="ECO:0000313" key="3">
    <source>
        <dbReference type="Proteomes" id="UP001595993"/>
    </source>
</evidence>
<evidence type="ECO:0000259" key="1">
    <source>
        <dbReference type="PROSITE" id="PS50943"/>
    </source>
</evidence>
<protein>
    <submittedName>
        <fullName evidence="2">Helix-turn-helix domain-containing protein</fullName>
    </submittedName>
</protein>
<proteinExistence type="predicted"/>
<sequence>MAHDEVLTPTGTIAKRVKEVRKGRGLTAEQLAVRLAEQGFRWDRYTVTKLETGKRQNVTVAELFALGTALNVAPVNLLVPTSGDENDYQVTPAKTATVGDVREWVRGRISLGNGRYKDFIAEAPEGEFVTFDVTTREGAEAAAEWAKGRGLGTVTETGKTDG</sequence>
<accession>A0ABV9G3A2</accession>
<keyword evidence="3" id="KW-1185">Reference proteome</keyword>
<feature type="domain" description="HTH cro/C1-type" evidence="1">
    <location>
        <begin position="17"/>
        <end position="77"/>
    </location>
</feature>
<dbReference type="EMBL" id="JBHSFE010000011">
    <property type="protein sequence ID" value="MFC4608808.1"/>
    <property type="molecule type" value="Genomic_DNA"/>
</dbReference>
<evidence type="ECO:0000313" key="2">
    <source>
        <dbReference type="EMBL" id="MFC4608808.1"/>
    </source>
</evidence>
<dbReference type="Proteomes" id="UP001595993">
    <property type="component" value="Unassembled WGS sequence"/>
</dbReference>
<organism evidence="2 3">
    <name type="scientific">Streptomyces maoxianensis</name>
    <dbReference type="NCBI Taxonomy" id="1459942"/>
    <lineage>
        <taxon>Bacteria</taxon>
        <taxon>Bacillati</taxon>
        <taxon>Actinomycetota</taxon>
        <taxon>Actinomycetes</taxon>
        <taxon>Kitasatosporales</taxon>
        <taxon>Streptomycetaceae</taxon>
        <taxon>Streptomyces</taxon>
    </lineage>
</organism>
<dbReference type="Gene3D" id="1.10.260.40">
    <property type="entry name" value="lambda repressor-like DNA-binding domains"/>
    <property type="match status" value="1"/>
</dbReference>